<dbReference type="PANTHER" id="PTHR30622">
    <property type="entry name" value="UNDECAPRENYL-DIPHOSPHATASE"/>
    <property type="match status" value="1"/>
</dbReference>
<organism evidence="15 16">
    <name type="scientific">Methylobacterium nodulans (strain LMG 21967 / CNCM I-2342 / ORS 2060)</name>
    <dbReference type="NCBI Taxonomy" id="460265"/>
    <lineage>
        <taxon>Bacteria</taxon>
        <taxon>Pseudomonadati</taxon>
        <taxon>Pseudomonadota</taxon>
        <taxon>Alphaproteobacteria</taxon>
        <taxon>Hyphomicrobiales</taxon>
        <taxon>Methylobacteriaceae</taxon>
        <taxon>Methylobacterium</taxon>
    </lineage>
</organism>
<dbReference type="GO" id="GO:0050380">
    <property type="term" value="F:undecaprenyl-diphosphatase activity"/>
    <property type="evidence" value="ECO:0007669"/>
    <property type="project" value="UniProtKB-UniRule"/>
</dbReference>
<dbReference type="STRING" id="460265.Mnod_2789"/>
<gene>
    <name evidence="14" type="primary">uppP</name>
    <name evidence="15" type="ordered locus">Mnod_2789</name>
</gene>
<dbReference type="GO" id="GO:0071555">
    <property type="term" value="P:cell wall organization"/>
    <property type="evidence" value="ECO:0007669"/>
    <property type="project" value="UniProtKB-KW"/>
</dbReference>
<dbReference type="GO" id="GO:0008360">
    <property type="term" value="P:regulation of cell shape"/>
    <property type="evidence" value="ECO:0007669"/>
    <property type="project" value="UniProtKB-KW"/>
</dbReference>
<comment type="similarity">
    <text evidence="2 14">Belongs to the UppP family.</text>
</comment>
<evidence type="ECO:0000256" key="3">
    <source>
        <dbReference type="ARBA" id="ARBA00012374"/>
    </source>
</evidence>
<dbReference type="HOGENOM" id="CLU_060296_1_0_5"/>
<dbReference type="InterPro" id="IPR003824">
    <property type="entry name" value="UppP"/>
</dbReference>
<keyword evidence="7 14" id="KW-0378">Hydrolase</keyword>
<protein>
    <recommendedName>
        <fullName evidence="4 14">Undecaprenyl-diphosphatase</fullName>
        <ecNumber evidence="3 14">3.6.1.27</ecNumber>
    </recommendedName>
    <alternativeName>
        <fullName evidence="12 14">Bacitracin resistance protein</fullName>
    </alternativeName>
    <alternativeName>
        <fullName evidence="11 14">Undecaprenyl pyrophosphate phosphatase</fullName>
    </alternativeName>
</protein>
<dbReference type="EMBL" id="CP001349">
    <property type="protein sequence ID" value="ACL57741.1"/>
    <property type="molecule type" value="Genomic_DNA"/>
</dbReference>
<keyword evidence="14" id="KW-0997">Cell inner membrane</keyword>
<evidence type="ECO:0000256" key="8">
    <source>
        <dbReference type="ARBA" id="ARBA00022989"/>
    </source>
</evidence>
<reference evidence="15 16" key="1">
    <citation type="submission" date="2009-01" db="EMBL/GenBank/DDBJ databases">
        <title>Complete sequence of chromosome of Methylobacterium nodulans ORS 2060.</title>
        <authorList>
            <consortium name="US DOE Joint Genome Institute"/>
            <person name="Lucas S."/>
            <person name="Copeland A."/>
            <person name="Lapidus A."/>
            <person name="Glavina del Rio T."/>
            <person name="Dalin E."/>
            <person name="Tice H."/>
            <person name="Bruce D."/>
            <person name="Goodwin L."/>
            <person name="Pitluck S."/>
            <person name="Sims D."/>
            <person name="Brettin T."/>
            <person name="Detter J.C."/>
            <person name="Han C."/>
            <person name="Larimer F."/>
            <person name="Land M."/>
            <person name="Hauser L."/>
            <person name="Kyrpides N."/>
            <person name="Ivanova N."/>
            <person name="Marx C.J."/>
            <person name="Richardson P."/>
        </authorList>
    </citation>
    <scope>NUCLEOTIDE SEQUENCE [LARGE SCALE GENOMIC DNA]</scope>
    <source>
        <strain evidence="16">LMG 21967 / CNCM I-2342 / ORS 2060</strain>
    </source>
</reference>
<evidence type="ECO:0000256" key="4">
    <source>
        <dbReference type="ARBA" id="ARBA00021581"/>
    </source>
</evidence>
<dbReference type="PANTHER" id="PTHR30622:SF4">
    <property type="entry name" value="UNDECAPRENYL-DIPHOSPHATASE"/>
    <property type="match status" value="1"/>
</dbReference>
<keyword evidence="5 14" id="KW-1003">Cell membrane</keyword>
<evidence type="ECO:0000256" key="2">
    <source>
        <dbReference type="ARBA" id="ARBA00010621"/>
    </source>
</evidence>
<keyword evidence="10 14" id="KW-0046">Antibiotic resistance</keyword>
<keyword evidence="14" id="KW-0961">Cell wall biogenesis/degradation</keyword>
<feature type="transmembrane region" description="Helical" evidence="14">
    <location>
        <begin position="105"/>
        <end position="127"/>
    </location>
</feature>
<feature type="transmembrane region" description="Helical" evidence="14">
    <location>
        <begin position="240"/>
        <end position="262"/>
    </location>
</feature>
<keyword evidence="15" id="KW-0418">Kinase</keyword>
<keyword evidence="16" id="KW-1185">Reference proteome</keyword>
<dbReference type="OrthoDB" id="9808289at2"/>
<dbReference type="Pfam" id="PF02673">
    <property type="entry name" value="BacA"/>
    <property type="match status" value="1"/>
</dbReference>
<comment type="function">
    <text evidence="14">Catalyzes the dephosphorylation of undecaprenyl diphosphate (UPP). Confers resistance to bacitracin.</text>
</comment>
<proteinExistence type="inferred from homology"/>
<dbReference type="eggNOG" id="COG1968">
    <property type="taxonomic scope" value="Bacteria"/>
</dbReference>
<evidence type="ECO:0000313" key="15">
    <source>
        <dbReference type="EMBL" id="ACL57741.1"/>
    </source>
</evidence>
<evidence type="ECO:0000256" key="11">
    <source>
        <dbReference type="ARBA" id="ARBA00032707"/>
    </source>
</evidence>
<keyword evidence="15" id="KW-0808">Transferase</keyword>
<comment type="miscellaneous">
    <text evidence="14">Bacitracin is thought to be involved in the inhibition of peptidoglycan synthesis by sequestering undecaprenyl diphosphate, thereby reducing the pool of lipid carrier available.</text>
</comment>
<name>B8IFK6_METNO</name>
<dbReference type="GO" id="GO:0016301">
    <property type="term" value="F:kinase activity"/>
    <property type="evidence" value="ECO:0007669"/>
    <property type="project" value="UniProtKB-KW"/>
</dbReference>
<dbReference type="Proteomes" id="UP000008207">
    <property type="component" value="Chromosome"/>
</dbReference>
<evidence type="ECO:0000256" key="7">
    <source>
        <dbReference type="ARBA" id="ARBA00022801"/>
    </source>
</evidence>
<evidence type="ECO:0000256" key="9">
    <source>
        <dbReference type="ARBA" id="ARBA00023136"/>
    </source>
</evidence>
<keyword evidence="8 14" id="KW-1133">Transmembrane helix</keyword>
<keyword evidence="14" id="KW-0573">Peptidoglycan synthesis</keyword>
<dbReference type="GO" id="GO:0005886">
    <property type="term" value="C:plasma membrane"/>
    <property type="evidence" value="ECO:0007669"/>
    <property type="project" value="UniProtKB-SubCell"/>
</dbReference>
<comment type="catalytic activity">
    <reaction evidence="13 14">
        <text>di-trans,octa-cis-undecaprenyl diphosphate + H2O = di-trans,octa-cis-undecaprenyl phosphate + phosphate + H(+)</text>
        <dbReference type="Rhea" id="RHEA:28094"/>
        <dbReference type="ChEBI" id="CHEBI:15377"/>
        <dbReference type="ChEBI" id="CHEBI:15378"/>
        <dbReference type="ChEBI" id="CHEBI:43474"/>
        <dbReference type="ChEBI" id="CHEBI:58405"/>
        <dbReference type="ChEBI" id="CHEBI:60392"/>
        <dbReference type="EC" id="3.6.1.27"/>
    </reaction>
</comment>
<feature type="transmembrane region" description="Helical" evidence="14">
    <location>
        <begin position="207"/>
        <end position="228"/>
    </location>
</feature>
<dbReference type="GO" id="GO:0009252">
    <property type="term" value="P:peptidoglycan biosynthetic process"/>
    <property type="evidence" value="ECO:0007669"/>
    <property type="project" value="UniProtKB-KW"/>
</dbReference>
<comment type="subcellular location">
    <subcellularLocation>
        <location evidence="14">Cell inner membrane</location>
        <topology evidence="14">Multi-pass membrane protein</topology>
    </subcellularLocation>
    <subcellularLocation>
        <location evidence="1">Cell membrane</location>
        <topology evidence="1">Multi-pass membrane protein</topology>
    </subcellularLocation>
</comment>
<evidence type="ECO:0000256" key="6">
    <source>
        <dbReference type="ARBA" id="ARBA00022692"/>
    </source>
</evidence>
<keyword evidence="14" id="KW-0133">Cell shape</keyword>
<dbReference type="GO" id="GO:0046677">
    <property type="term" value="P:response to antibiotic"/>
    <property type="evidence" value="ECO:0007669"/>
    <property type="project" value="UniProtKB-UniRule"/>
</dbReference>
<evidence type="ECO:0000256" key="10">
    <source>
        <dbReference type="ARBA" id="ARBA00023251"/>
    </source>
</evidence>
<dbReference type="HAMAP" id="MF_01006">
    <property type="entry name" value="Undec_diphosphatase"/>
    <property type="match status" value="1"/>
</dbReference>
<evidence type="ECO:0000256" key="12">
    <source>
        <dbReference type="ARBA" id="ARBA00032932"/>
    </source>
</evidence>
<evidence type="ECO:0000256" key="5">
    <source>
        <dbReference type="ARBA" id="ARBA00022475"/>
    </source>
</evidence>
<evidence type="ECO:0000313" key="16">
    <source>
        <dbReference type="Proteomes" id="UP000008207"/>
    </source>
</evidence>
<dbReference type="KEGG" id="mno:Mnod_2789"/>
<feature type="transmembrane region" description="Helical" evidence="14">
    <location>
        <begin position="139"/>
        <end position="157"/>
    </location>
</feature>
<keyword evidence="6 14" id="KW-0812">Transmembrane</keyword>
<dbReference type="EC" id="3.6.1.27" evidence="3 14"/>
<feature type="transmembrane region" description="Helical" evidence="14">
    <location>
        <begin position="274"/>
        <end position="294"/>
    </location>
</feature>
<dbReference type="AlphaFoldDB" id="B8IFK6"/>
<evidence type="ECO:0000256" key="13">
    <source>
        <dbReference type="ARBA" id="ARBA00047594"/>
    </source>
</evidence>
<sequence>MPSITNEACVQGVDTGFVTLGYAKVAVLGVVQGLTELLPISSTAHMRVVPGLLGWPDPGSAFSAAMQLAALAAVVSYYWRDLREIVVGSLGAVARRDFGSVDVRFAVGIVLATVPIVVAGVLLSPVLNACGSPLRTLPVIAWACVVMGLLLAFAEAAARHRRPAREARLRDMLAVGIAQVGALVPGVSRSGSTLTGALMLGFKRADAARISFLLGLPAILLAGLREIWILHKAGLSAQGWSVLGVGLVVASLSAFAAIWLLMRVLERFSAWPFVLYRIALGIGLLAALHVGLLAA</sequence>
<evidence type="ECO:0000256" key="14">
    <source>
        <dbReference type="HAMAP-Rule" id="MF_01006"/>
    </source>
</evidence>
<dbReference type="RefSeq" id="WP_015929416.1">
    <property type="nucleotide sequence ID" value="NC_011894.1"/>
</dbReference>
<accession>B8IFK6</accession>
<evidence type="ECO:0000256" key="1">
    <source>
        <dbReference type="ARBA" id="ARBA00004651"/>
    </source>
</evidence>
<keyword evidence="9 14" id="KW-0472">Membrane</keyword>